<evidence type="ECO:0000256" key="5">
    <source>
        <dbReference type="ARBA" id="ARBA00022837"/>
    </source>
</evidence>
<proteinExistence type="predicted"/>
<evidence type="ECO:0000259" key="9">
    <source>
        <dbReference type="PROSITE" id="PS50004"/>
    </source>
</evidence>
<evidence type="ECO:0000256" key="1">
    <source>
        <dbReference type="ARBA" id="ARBA00004141"/>
    </source>
</evidence>
<evidence type="ECO:0000256" key="4">
    <source>
        <dbReference type="ARBA" id="ARBA00022737"/>
    </source>
</evidence>
<dbReference type="InterPro" id="IPR035892">
    <property type="entry name" value="C2_domain_sf"/>
</dbReference>
<dbReference type="CDD" id="cd08377">
    <property type="entry name" value="C2C_MCTP_PRT"/>
    <property type="match status" value="1"/>
</dbReference>
<organism evidence="11 12">
    <name type="scientific">Didymodactylos carnosus</name>
    <dbReference type="NCBI Taxonomy" id="1234261"/>
    <lineage>
        <taxon>Eukaryota</taxon>
        <taxon>Metazoa</taxon>
        <taxon>Spiralia</taxon>
        <taxon>Gnathifera</taxon>
        <taxon>Rotifera</taxon>
        <taxon>Eurotatoria</taxon>
        <taxon>Bdelloidea</taxon>
        <taxon>Philodinida</taxon>
        <taxon>Philodinidae</taxon>
        <taxon>Didymodactylos</taxon>
    </lineage>
</organism>
<evidence type="ECO:0000256" key="7">
    <source>
        <dbReference type="ARBA" id="ARBA00023136"/>
    </source>
</evidence>
<dbReference type="InterPro" id="IPR000008">
    <property type="entry name" value="C2_dom"/>
</dbReference>
<dbReference type="GO" id="GO:0005509">
    <property type="term" value="F:calcium ion binding"/>
    <property type="evidence" value="ECO:0007669"/>
    <property type="project" value="TreeGrafter"/>
</dbReference>
<name>A0A8S2GKU8_9BILA</name>
<reference evidence="11" key="1">
    <citation type="submission" date="2021-02" db="EMBL/GenBank/DDBJ databases">
        <authorList>
            <person name="Nowell W R."/>
        </authorList>
    </citation>
    <scope>NUCLEOTIDE SEQUENCE</scope>
</reference>
<keyword evidence="2 8" id="KW-0812">Transmembrane</keyword>
<protein>
    <recommendedName>
        <fullName evidence="9">C2 domain-containing protein</fullName>
    </recommendedName>
</protein>
<evidence type="ECO:0000256" key="6">
    <source>
        <dbReference type="ARBA" id="ARBA00022989"/>
    </source>
</evidence>
<evidence type="ECO:0000256" key="8">
    <source>
        <dbReference type="SAM" id="Phobius"/>
    </source>
</evidence>
<dbReference type="FunFam" id="2.60.40.150:FF:000167">
    <property type="entry name" value="Multiple C2 domains, transmembrane 2a"/>
    <property type="match status" value="1"/>
</dbReference>
<dbReference type="PROSITE" id="PS50004">
    <property type="entry name" value="C2"/>
    <property type="match status" value="3"/>
</dbReference>
<keyword evidence="6 8" id="KW-1133">Transmembrane helix</keyword>
<keyword evidence="4" id="KW-0677">Repeat</keyword>
<feature type="domain" description="C2" evidence="9">
    <location>
        <begin position="415"/>
        <end position="533"/>
    </location>
</feature>
<sequence>MKWCACIKESKSSNNVPVAPVADLVTTVTTLEDDIEKDIDQSNNGPSPPLIQGRLKNLSFLKREKLTDSNGIATTTANEFDLINHSELVNTAIDPHSSASPEVLETRHYGVNVHLIRGKDLAIKDFWGSSDPYVKFTYKKSLVYKSQTMFKNLNPIWDEKFEFFIDNRSIPLVLSIFDYDRAIRDDPMGNITIDLSKLELEKVHELSLEIDNENRTDDKVGLIRLNIQLTPKSTEYREEMVRSISQQAPQSADVKKPIANKTVAWNKIVEVLLVEGKNLLSMDANGKADPYVRMKLGVERYRSKTIRKSLNPLWQQQFLFYIFETSVPPLEVTVWDYDGGGNKDEFMGRGVCQLSNLREEITHKLNIQLEDGAGELVFLVTITDTRAADEVLMNSSVRHSIDASLTSIITEEDIISHTSLASLKTIQDVYDVGVVEVKVYQAHDLQSADINGKSDPFCIVELDNTRLRTHTIYKTLFPVWNKTFLIPVRDIHSVLEITVFDEDKNKVAEFLGKIAIPLFAIKNGERKWYTLKDRKLLIPAKGVIEIEMTLAYGNLKAMLRTFTPKEQKYFQNEPKLKLAVLRQNITRIQNMLMAVLNVFKFINYCFEWKNPVLSSFAFLISVLLVWNFELYMLPLTLIALFARNFLAEYRRYYTGDSNTITDENLTAAIENEAIDDDIDENASTKEEKKSIREKIQAFQDTVLEVQEALDTLASSAERLKNTFNFSVPWLSWLAIIVLLVVTFILYMIPLRYLLLAFVINKFTKRFRKGPDYIDNNEVFDFISRLPSDMELIQYRELKVITRSTAANKKKQTNSKN</sequence>
<accession>A0A8S2GKU8</accession>
<dbReference type="GO" id="GO:0030672">
    <property type="term" value="C:synaptic vesicle membrane"/>
    <property type="evidence" value="ECO:0007669"/>
    <property type="project" value="TreeGrafter"/>
</dbReference>
<dbReference type="Gene3D" id="2.60.40.150">
    <property type="entry name" value="C2 domain"/>
    <property type="match status" value="3"/>
</dbReference>
<evidence type="ECO:0000256" key="2">
    <source>
        <dbReference type="ARBA" id="ARBA00022692"/>
    </source>
</evidence>
<feature type="transmembrane region" description="Helical" evidence="8">
    <location>
        <begin position="729"/>
        <end position="759"/>
    </location>
</feature>
<dbReference type="PANTHER" id="PTHR45911">
    <property type="entry name" value="C2 DOMAIN-CONTAINING PROTEIN"/>
    <property type="match status" value="1"/>
</dbReference>
<evidence type="ECO:0000313" key="12">
    <source>
        <dbReference type="Proteomes" id="UP000682733"/>
    </source>
</evidence>
<dbReference type="PRINTS" id="PR00360">
    <property type="entry name" value="C2DOMAIN"/>
</dbReference>
<evidence type="ECO:0000313" key="11">
    <source>
        <dbReference type="EMBL" id="CAF3521313.1"/>
    </source>
</evidence>
<evidence type="ECO:0000313" key="10">
    <source>
        <dbReference type="EMBL" id="CAF0743547.1"/>
    </source>
</evidence>
<comment type="caution">
    <text evidence="11">The sequence shown here is derived from an EMBL/GenBank/DDBJ whole genome shotgun (WGS) entry which is preliminary data.</text>
</comment>
<dbReference type="SUPFAM" id="SSF49562">
    <property type="entry name" value="C2 domain (Calcium/lipid-binding domain, CaLB)"/>
    <property type="match status" value="3"/>
</dbReference>
<dbReference type="SMART" id="SM00239">
    <property type="entry name" value="C2"/>
    <property type="match status" value="3"/>
</dbReference>
<dbReference type="EMBL" id="CAJNOK010000301">
    <property type="protein sequence ID" value="CAF0743547.1"/>
    <property type="molecule type" value="Genomic_DNA"/>
</dbReference>
<evidence type="ECO:0000256" key="3">
    <source>
        <dbReference type="ARBA" id="ARBA00022723"/>
    </source>
</evidence>
<dbReference type="Proteomes" id="UP000682733">
    <property type="component" value="Unassembled WGS sequence"/>
</dbReference>
<dbReference type="Pfam" id="PF08372">
    <property type="entry name" value="PRT_C"/>
    <property type="match status" value="1"/>
</dbReference>
<keyword evidence="7 8" id="KW-0472">Membrane</keyword>
<feature type="domain" description="C2" evidence="9">
    <location>
        <begin position="91"/>
        <end position="208"/>
    </location>
</feature>
<dbReference type="Pfam" id="PF00168">
    <property type="entry name" value="C2"/>
    <property type="match status" value="3"/>
</dbReference>
<gene>
    <name evidence="10" type="ORF">OVA965_LOCUS1586</name>
    <name evidence="11" type="ORF">TMI583_LOCUS1586</name>
</gene>
<dbReference type="PANTHER" id="PTHR45911:SF4">
    <property type="entry name" value="MULTIPLE C2 AND TRANSMEMBRANE DOMAIN-CONTAINING PROTEIN"/>
    <property type="match status" value="1"/>
</dbReference>
<dbReference type="Proteomes" id="UP000677228">
    <property type="component" value="Unassembled WGS sequence"/>
</dbReference>
<dbReference type="GO" id="GO:0046928">
    <property type="term" value="P:regulation of neurotransmitter secretion"/>
    <property type="evidence" value="ECO:0007669"/>
    <property type="project" value="TreeGrafter"/>
</dbReference>
<dbReference type="AlphaFoldDB" id="A0A8S2GKU8"/>
<keyword evidence="5" id="KW-0106">Calcium</keyword>
<feature type="transmembrane region" description="Helical" evidence="8">
    <location>
        <begin position="618"/>
        <end position="642"/>
    </location>
</feature>
<feature type="domain" description="C2" evidence="9">
    <location>
        <begin position="250"/>
        <end position="367"/>
    </location>
</feature>
<dbReference type="InterPro" id="IPR013583">
    <property type="entry name" value="MCTP_C"/>
</dbReference>
<dbReference type="CDD" id="cd08376">
    <property type="entry name" value="C2B_MCTP_PRT"/>
    <property type="match status" value="1"/>
</dbReference>
<keyword evidence="3" id="KW-0479">Metal-binding</keyword>
<comment type="subcellular location">
    <subcellularLocation>
        <location evidence="1">Membrane</location>
        <topology evidence="1">Multi-pass membrane protein</topology>
    </subcellularLocation>
</comment>
<dbReference type="EMBL" id="CAJOBA010000301">
    <property type="protein sequence ID" value="CAF3521313.1"/>
    <property type="molecule type" value="Genomic_DNA"/>
</dbReference>